<dbReference type="InterPro" id="IPR036388">
    <property type="entry name" value="WH-like_DNA-bd_sf"/>
</dbReference>
<dbReference type="AlphaFoldDB" id="A0A917V3M6"/>
<dbReference type="SMART" id="SM00345">
    <property type="entry name" value="HTH_GNTR"/>
    <property type="match status" value="1"/>
</dbReference>
<dbReference type="InterPro" id="IPR008920">
    <property type="entry name" value="TF_FadR/GntR_C"/>
</dbReference>
<dbReference type="PROSITE" id="PS50949">
    <property type="entry name" value="HTH_GNTR"/>
    <property type="match status" value="1"/>
</dbReference>
<dbReference type="SUPFAM" id="SSF48008">
    <property type="entry name" value="GntR ligand-binding domain-like"/>
    <property type="match status" value="1"/>
</dbReference>
<dbReference type="EMBL" id="BMMW01000001">
    <property type="protein sequence ID" value="GGK35099.1"/>
    <property type="molecule type" value="Genomic_DNA"/>
</dbReference>
<dbReference type="Gene3D" id="1.20.120.530">
    <property type="entry name" value="GntR ligand-binding domain-like"/>
    <property type="match status" value="1"/>
</dbReference>
<keyword evidence="6" id="KW-1185">Reference proteome</keyword>
<protein>
    <submittedName>
        <fullName evidence="5">Transcriptional regulator, GntR family protein</fullName>
    </submittedName>
</protein>
<reference evidence="5" key="2">
    <citation type="submission" date="2020-09" db="EMBL/GenBank/DDBJ databases">
        <authorList>
            <person name="Sun Q."/>
            <person name="Zhou Y."/>
        </authorList>
    </citation>
    <scope>NUCLEOTIDE SEQUENCE</scope>
    <source>
        <strain evidence="5">CGMCC 4.7278</strain>
    </source>
</reference>
<proteinExistence type="predicted"/>
<dbReference type="PRINTS" id="PR00035">
    <property type="entry name" value="HTHGNTR"/>
</dbReference>
<dbReference type="InterPro" id="IPR011711">
    <property type="entry name" value="GntR_C"/>
</dbReference>
<keyword evidence="2" id="KW-0238">DNA-binding</keyword>
<sequence length="223" mass="24497">MTASAAEPTPLPASLVELTAGHVRGEVLSGVLAPGERVGEEALCAKLGISRAPVREALRRLAEQGFVEHLPRRGYRVVVWSATDVLELFEVRRALELHALATALPTPDLPTRLRPARTALAELAEAAERRDWQARDDAHRRFHIALVAVAGNRQLDLIYSQVLMKLQLAMAWNLQSETDAAHHREGVRRHEELLAAIATNDPATATAALTDHGERTYLKLARS</sequence>
<evidence type="ECO:0000256" key="2">
    <source>
        <dbReference type="ARBA" id="ARBA00023125"/>
    </source>
</evidence>
<feature type="domain" description="HTH gntR-type" evidence="4">
    <location>
        <begin position="13"/>
        <end position="80"/>
    </location>
</feature>
<accession>A0A917V3M6</accession>
<evidence type="ECO:0000259" key="4">
    <source>
        <dbReference type="PROSITE" id="PS50949"/>
    </source>
</evidence>
<evidence type="ECO:0000256" key="1">
    <source>
        <dbReference type="ARBA" id="ARBA00023015"/>
    </source>
</evidence>
<dbReference type="SMART" id="SM00895">
    <property type="entry name" value="FCD"/>
    <property type="match status" value="1"/>
</dbReference>
<evidence type="ECO:0000256" key="3">
    <source>
        <dbReference type="ARBA" id="ARBA00023163"/>
    </source>
</evidence>
<name>A0A917V3M6_9NOCA</name>
<gene>
    <name evidence="5" type="ORF">GCM10011591_03460</name>
</gene>
<dbReference type="InterPro" id="IPR036390">
    <property type="entry name" value="WH_DNA-bd_sf"/>
</dbReference>
<dbReference type="RefSeq" id="WP_188826926.1">
    <property type="nucleotide sequence ID" value="NZ_BMMW01000001.1"/>
</dbReference>
<dbReference type="InterPro" id="IPR000524">
    <property type="entry name" value="Tscrpt_reg_HTH_GntR"/>
</dbReference>
<dbReference type="SUPFAM" id="SSF46785">
    <property type="entry name" value="Winged helix' DNA-binding domain"/>
    <property type="match status" value="1"/>
</dbReference>
<dbReference type="PANTHER" id="PTHR43537:SF5">
    <property type="entry name" value="UXU OPERON TRANSCRIPTIONAL REGULATOR"/>
    <property type="match status" value="1"/>
</dbReference>
<evidence type="ECO:0000313" key="5">
    <source>
        <dbReference type="EMBL" id="GGK35099.1"/>
    </source>
</evidence>
<dbReference type="Gene3D" id="1.10.10.10">
    <property type="entry name" value="Winged helix-like DNA-binding domain superfamily/Winged helix DNA-binding domain"/>
    <property type="match status" value="1"/>
</dbReference>
<keyword evidence="3" id="KW-0804">Transcription</keyword>
<dbReference type="Proteomes" id="UP000612956">
    <property type="component" value="Unassembled WGS sequence"/>
</dbReference>
<reference evidence="5" key="1">
    <citation type="journal article" date="2014" name="Int. J. Syst. Evol. Microbiol.">
        <title>Complete genome sequence of Corynebacterium casei LMG S-19264T (=DSM 44701T), isolated from a smear-ripened cheese.</title>
        <authorList>
            <consortium name="US DOE Joint Genome Institute (JGI-PGF)"/>
            <person name="Walter F."/>
            <person name="Albersmeier A."/>
            <person name="Kalinowski J."/>
            <person name="Ruckert C."/>
        </authorList>
    </citation>
    <scope>NUCLEOTIDE SEQUENCE</scope>
    <source>
        <strain evidence="5">CGMCC 4.7278</strain>
    </source>
</reference>
<dbReference type="PANTHER" id="PTHR43537">
    <property type="entry name" value="TRANSCRIPTIONAL REGULATOR, GNTR FAMILY"/>
    <property type="match status" value="1"/>
</dbReference>
<comment type="caution">
    <text evidence="5">The sequence shown here is derived from an EMBL/GenBank/DDBJ whole genome shotgun (WGS) entry which is preliminary data.</text>
</comment>
<dbReference type="CDD" id="cd07377">
    <property type="entry name" value="WHTH_GntR"/>
    <property type="match status" value="1"/>
</dbReference>
<dbReference type="Pfam" id="PF00392">
    <property type="entry name" value="GntR"/>
    <property type="match status" value="1"/>
</dbReference>
<dbReference type="GO" id="GO:0003677">
    <property type="term" value="F:DNA binding"/>
    <property type="evidence" value="ECO:0007669"/>
    <property type="project" value="UniProtKB-KW"/>
</dbReference>
<dbReference type="Pfam" id="PF07729">
    <property type="entry name" value="FCD"/>
    <property type="match status" value="1"/>
</dbReference>
<evidence type="ECO:0000313" key="6">
    <source>
        <dbReference type="Proteomes" id="UP000612956"/>
    </source>
</evidence>
<organism evidence="5 6">
    <name type="scientific">Nocardia camponoti</name>
    <dbReference type="NCBI Taxonomy" id="1616106"/>
    <lineage>
        <taxon>Bacteria</taxon>
        <taxon>Bacillati</taxon>
        <taxon>Actinomycetota</taxon>
        <taxon>Actinomycetes</taxon>
        <taxon>Mycobacteriales</taxon>
        <taxon>Nocardiaceae</taxon>
        <taxon>Nocardia</taxon>
    </lineage>
</organism>
<keyword evidence="1" id="KW-0805">Transcription regulation</keyword>
<dbReference type="GO" id="GO:0003700">
    <property type="term" value="F:DNA-binding transcription factor activity"/>
    <property type="evidence" value="ECO:0007669"/>
    <property type="project" value="InterPro"/>
</dbReference>